<evidence type="ECO:0000259" key="2">
    <source>
        <dbReference type="Pfam" id="PF08241"/>
    </source>
</evidence>
<feature type="transmembrane region" description="Helical" evidence="1">
    <location>
        <begin position="16"/>
        <end position="36"/>
    </location>
</feature>
<name>A0A4Z0PAJ1_9BACT</name>
<sequence>MRKPLQGVGNILRFNWHFYALAAGSMVLVGASRYVWPAWGPWALLLLAAIGVTVGVSLLVSFYVYDVSNLYSLQWLPERLLAPAGTVVNIHAGFDETSALLQQRFESSPLVVLDFYDPQLHTEVSIRRARAAYAAYPGTQRVQTHALPLADNSADCVFLLLAAHEVRHPRQREAFLREVHRVLRPAGKLVVVEHLRDAANFAAYTVGFLHFYSRKTWQRAFAEAGLTLAEEKKITPFVSAFILKRDGSAA</sequence>
<dbReference type="SUPFAM" id="SSF53335">
    <property type="entry name" value="S-adenosyl-L-methionine-dependent methyltransferases"/>
    <property type="match status" value="1"/>
</dbReference>
<reference evidence="3 4" key="1">
    <citation type="submission" date="2019-04" db="EMBL/GenBank/DDBJ databases">
        <authorList>
            <person name="Feng G."/>
            <person name="Zhang J."/>
            <person name="Zhu H."/>
        </authorList>
    </citation>
    <scope>NUCLEOTIDE SEQUENCE [LARGE SCALE GENOMIC DNA]</scope>
    <source>
        <strain evidence="3 4">92R-1</strain>
    </source>
</reference>
<dbReference type="InterPro" id="IPR013216">
    <property type="entry name" value="Methyltransf_11"/>
</dbReference>
<protein>
    <submittedName>
        <fullName evidence="3">Methyltransferase domain-containing protein</fullName>
    </submittedName>
</protein>
<organism evidence="3 4">
    <name type="scientific">Hymenobacter fodinae</name>
    <dbReference type="NCBI Taxonomy" id="2510796"/>
    <lineage>
        <taxon>Bacteria</taxon>
        <taxon>Pseudomonadati</taxon>
        <taxon>Bacteroidota</taxon>
        <taxon>Cytophagia</taxon>
        <taxon>Cytophagales</taxon>
        <taxon>Hymenobacteraceae</taxon>
        <taxon>Hymenobacter</taxon>
    </lineage>
</organism>
<dbReference type="OrthoDB" id="9810615at2"/>
<comment type="caution">
    <text evidence="3">The sequence shown here is derived from an EMBL/GenBank/DDBJ whole genome shotgun (WGS) entry which is preliminary data.</text>
</comment>
<accession>A0A4Z0PAJ1</accession>
<evidence type="ECO:0000256" key="1">
    <source>
        <dbReference type="SAM" id="Phobius"/>
    </source>
</evidence>
<keyword evidence="1" id="KW-0812">Transmembrane</keyword>
<keyword evidence="3" id="KW-0808">Transferase</keyword>
<dbReference type="CDD" id="cd02440">
    <property type="entry name" value="AdoMet_MTases"/>
    <property type="match status" value="1"/>
</dbReference>
<evidence type="ECO:0000313" key="4">
    <source>
        <dbReference type="Proteomes" id="UP000298337"/>
    </source>
</evidence>
<proteinExistence type="predicted"/>
<dbReference type="GO" id="GO:0032259">
    <property type="term" value="P:methylation"/>
    <property type="evidence" value="ECO:0007669"/>
    <property type="project" value="UniProtKB-KW"/>
</dbReference>
<keyword evidence="1" id="KW-1133">Transmembrane helix</keyword>
<keyword evidence="3" id="KW-0489">Methyltransferase</keyword>
<dbReference type="Gene3D" id="3.40.50.150">
    <property type="entry name" value="Vaccinia Virus protein VP39"/>
    <property type="match status" value="1"/>
</dbReference>
<keyword evidence="4" id="KW-1185">Reference proteome</keyword>
<dbReference type="InterPro" id="IPR029063">
    <property type="entry name" value="SAM-dependent_MTases_sf"/>
</dbReference>
<keyword evidence="1" id="KW-0472">Membrane</keyword>
<dbReference type="EMBL" id="SRLA01000002">
    <property type="protein sequence ID" value="TGE08476.1"/>
    <property type="molecule type" value="Genomic_DNA"/>
</dbReference>
<dbReference type="Pfam" id="PF08241">
    <property type="entry name" value="Methyltransf_11"/>
    <property type="match status" value="1"/>
</dbReference>
<feature type="transmembrane region" description="Helical" evidence="1">
    <location>
        <begin position="42"/>
        <end position="65"/>
    </location>
</feature>
<dbReference type="Proteomes" id="UP000298337">
    <property type="component" value="Unassembled WGS sequence"/>
</dbReference>
<feature type="domain" description="Methyltransferase type 11" evidence="2">
    <location>
        <begin position="127"/>
        <end position="191"/>
    </location>
</feature>
<evidence type="ECO:0000313" key="3">
    <source>
        <dbReference type="EMBL" id="TGE08476.1"/>
    </source>
</evidence>
<gene>
    <name evidence="3" type="ORF">EU556_12250</name>
</gene>
<dbReference type="GO" id="GO:0008757">
    <property type="term" value="F:S-adenosylmethionine-dependent methyltransferase activity"/>
    <property type="evidence" value="ECO:0007669"/>
    <property type="project" value="InterPro"/>
</dbReference>
<dbReference type="AlphaFoldDB" id="A0A4Z0PAJ1"/>